<comment type="caution">
    <text evidence="2">The sequence shown here is derived from an EMBL/GenBank/DDBJ whole genome shotgun (WGS) entry which is preliminary data.</text>
</comment>
<dbReference type="PANTHER" id="PTHR43861">
    <property type="entry name" value="TRANS-ACONITATE 2-METHYLTRANSFERASE-RELATED"/>
    <property type="match status" value="1"/>
</dbReference>
<keyword evidence="3" id="KW-1185">Reference proteome</keyword>
<dbReference type="SUPFAM" id="SSF53335">
    <property type="entry name" value="S-adenosyl-L-methionine-dependent methyltransferases"/>
    <property type="match status" value="1"/>
</dbReference>
<dbReference type="RefSeq" id="WP_307493631.1">
    <property type="nucleotide sequence ID" value="NZ_JAUSVB010000004.1"/>
</dbReference>
<dbReference type="EMBL" id="JAUSVB010000004">
    <property type="protein sequence ID" value="MDQ0374811.1"/>
    <property type="molecule type" value="Genomic_DNA"/>
</dbReference>
<keyword evidence="2" id="KW-0808">Transferase</keyword>
<accession>A0ABU0EIB9</accession>
<dbReference type="GO" id="GO:0032259">
    <property type="term" value="P:methylation"/>
    <property type="evidence" value="ECO:0007669"/>
    <property type="project" value="UniProtKB-KW"/>
</dbReference>
<organism evidence="2 3">
    <name type="scientific">Cellulomonas humilata</name>
    <dbReference type="NCBI Taxonomy" id="144055"/>
    <lineage>
        <taxon>Bacteria</taxon>
        <taxon>Bacillati</taxon>
        <taxon>Actinomycetota</taxon>
        <taxon>Actinomycetes</taxon>
        <taxon>Micrococcales</taxon>
        <taxon>Cellulomonadaceae</taxon>
        <taxon>Cellulomonas</taxon>
    </lineage>
</organism>
<dbReference type="Pfam" id="PF08241">
    <property type="entry name" value="Methyltransf_11"/>
    <property type="match status" value="1"/>
</dbReference>
<dbReference type="GO" id="GO:0008168">
    <property type="term" value="F:methyltransferase activity"/>
    <property type="evidence" value="ECO:0007669"/>
    <property type="project" value="UniProtKB-KW"/>
</dbReference>
<sequence length="271" mass="29133">MGSPDGIAGVFDRAADTYDRVGVPWFEPIAAGLVAALAVRPGERVLDVGCGRGAALRPLAHATGPDGYALGIDLAPRMVELTRQDLSDLPQVEVRVGDARAPGLPSGSFDVVASCLVLFFLPDPAAALRAWTDLLVGGGRLGVTTFGGQDEQWRRVDALFDPYLPAAMLDARTSGRRGPFASDDGMQDLFRVAGLADVRTVADQVEARFDDPEHFLRFSWSHGQRAMWESVPEADRAALRAEVVDTLDGMRDDAGRLTFAQHVRHTLGVRA</sequence>
<dbReference type="InterPro" id="IPR013216">
    <property type="entry name" value="Methyltransf_11"/>
</dbReference>
<keyword evidence="2" id="KW-0489">Methyltransferase</keyword>
<evidence type="ECO:0000259" key="1">
    <source>
        <dbReference type="Pfam" id="PF08241"/>
    </source>
</evidence>
<gene>
    <name evidence="2" type="ORF">J2X26_003138</name>
</gene>
<proteinExistence type="predicted"/>
<dbReference type="InterPro" id="IPR029063">
    <property type="entry name" value="SAM-dependent_MTases_sf"/>
</dbReference>
<protein>
    <submittedName>
        <fullName evidence="2">SAM-dependent methyltransferase</fullName>
    </submittedName>
</protein>
<dbReference type="Gene3D" id="3.40.50.150">
    <property type="entry name" value="Vaccinia Virus protein VP39"/>
    <property type="match status" value="1"/>
</dbReference>
<feature type="domain" description="Methyltransferase type 11" evidence="1">
    <location>
        <begin position="46"/>
        <end position="141"/>
    </location>
</feature>
<name>A0ABU0EIB9_9CELL</name>
<evidence type="ECO:0000313" key="2">
    <source>
        <dbReference type="EMBL" id="MDQ0374811.1"/>
    </source>
</evidence>
<dbReference type="PANTHER" id="PTHR43861:SF1">
    <property type="entry name" value="TRANS-ACONITATE 2-METHYLTRANSFERASE"/>
    <property type="match status" value="1"/>
</dbReference>
<dbReference type="Proteomes" id="UP001239626">
    <property type="component" value="Unassembled WGS sequence"/>
</dbReference>
<reference evidence="2 3" key="1">
    <citation type="submission" date="2023-07" db="EMBL/GenBank/DDBJ databases">
        <title>Sorghum-associated microbial communities from plants grown in Nebraska, USA.</title>
        <authorList>
            <person name="Schachtman D."/>
        </authorList>
    </citation>
    <scope>NUCLEOTIDE SEQUENCE [LARGE SCALE GENOMIC DNA]</scope>
    <source>
        <strain evidence="2 3">BE332</strain>
    </source>
</reference>
<dbReference type="CDD" id="cd02440">
    <property type="entry name" value="AdoMet_MTases"/>
    <property type="match status" value="1"/>
</dbReference>
<evidence type="ECO:0000313" key="3">
    <source>
        <dbReference type="Proteomes" id="UP001239626"/>
    </source>
</evidence>